<evidence type="ECO:0000256" key="3">
    <source>
        <dbReference type="ARBA" id="ARBA00005582"/>
    </source>
</evidence>
<keyword evidence="6" id="KW-0460">Magnesium</keyword>
<gene>
    <name evidence="8" type="primary">NUDT19</name>
    <name evidence="8" type="ORF">Y1Q_0007780</name>
</gene>
<evidence type="ECO:0000256" key="7">
    <source>
        <dbReference type="ARBA" id="ARBA00023211"/>
    </source>
</evidence>
<comment type="cofactor">
    <cofactor evidence="2">
        <name>Mg(2+)</name>
        <dbReference type="ChEBI" id="CHEBI:18420"/>
    </cofactor>
</comment>
<dbReference type="Proteomes" id="UP000050525">
    <property type="component" value="Unassembled WGS sequence"/>
</dbReference>
<keyword evidence="7" id="KW-0464">Manganese</keyword>
<dbReference type="GO" id="GO:0005739">
    <property type="term" value="C:mitochondrion"/>
    <property type="evidence" value="ECO:0007669"/>
    <property type="project" value="TreeGrafter"/>
</dbReference>
<protein>
    <submittedName>
        <fullName evidence="8">Nucleoside diphosphate-linked moiety X motif 19, mitochondrial</fullName>
    </submittedName>
</protein>
<comment type="similarity">
    <text evidence="3">Belongs to the Nudix hydrolase family.</text>
</comment>
<keyword evidence="9" id="KW-1185">Reference proteome</keyword>
<dbReference type="PANTHER" id="PTHR12318">
    <property type="entry name" value="TESTOSTERONE-REGULATED PROTEIN RP2"/>
    <property type="match status" value="1"/>
</dbReference>
<reference evidence="8 9" key="1">
    <citation type="journal article" date="2012" name="Genome Biol.">
        <title>Sequencing three crocodilian genomes to illuminate the evolution of archosaurs and amniotes.</title>
        <authorList>
            <person name="St John J.A."/>
            <person name="Braun E.L."/>
            <person name="Isberg S.R."/>
            <person name="Miles L.G."/>
            <person name="Chong A.Y."/>
            <person name="Gongora J."/>
            <person name="Dalzell P."/>
            <person name="Moran C."/>
            <person name="Bed'hom B."/>
            <person name="Abzhanov A."/>
            <person name="Burgess S.C."/>
            <person name="Cooksey A.M."/>
            <person name="Castoe T.A."/>
            <person name="Crawford N.G."/>
            <person name="Densmore L.D."/>
            <person name="Drew J.C."/>
            <person name="Edwards S.V."/>
            <person name="Faircloth B.C."/>
            <person name="Fujita M.K."/>
            <person name="Greenwold M.J."/>
            <person name="Hoffmann F.G."/>
            <person name="Howard J.M."/>
            <person name="Iguchi T."/>
            <person name="Janes D.E."/>
            <person name="Khan S.Y."/>
            <person name="Kohno S."/>
            <person name="de Koning A.J."/>
            <person name="Lance S.L."/>
            <person name="McCarthy F.M."/>
            <person name="McCormack J.E."/>
            <person name="Merchant M.E."/>
            <person name="Peterson D.G."/>
            <person name="Pollock D.D."/>
            <person name="Pourmand N."/>
            <person name="Raney B.J."/>
            <person name="Roessler K.A."/>
            <person name="Sanford J.R."/>
            <person name="Sawyer R.H."/>
            <person name="Schmidt C.J."/>
            <person name="Triplett E.W."/>
            <person name="Tuberville T.D."/>
            <person name="Venegas-Anaya M."/>
            <person name="Howard J.T."/>
            <person name="Jarvis E.D."/>
            <person name="Guillette L.J.Jr."/>
            <person name="Glenn T.C."/>
            <person name="Green R.E."/>
            <person name="Ray D.A."/>
        </authorList>
    </citation>
    <scope>NUCLEOTIDE SEQUENCE [LARGE SCALE GENOMIC DNA]</scope>
    <source>
        <strain evidence="8">KSC_2009_1</strain>
    </source>
</reference>
<keyword evidence="5" id="KW-0378">Hydrolase</keyword>
<dbReference type="PANTHER" id="PTHR12318:SF0">
    <property type="entry name" value="ACYL-COENZYME A DIPHOSPHATASE NUDT19"/>
    <property type="match status" value="1"/>
</dbReference>
<proteinExistence type="inferred from homology"/>
<dbReference type="EMBL" id="AKHW03003905">
    <property type="protein sequence ID" value="KYO32586.1"/>
    <property type="molecule type" value="Genomic_DNA"/>
</dbReference>
<dbReference type="InterPro" id="IPR039121">
    <property type="entry name" value="NUDT19"/>
</dbReference>
<evidence type="ECO:0000313" key="8">
    <source>
        <dbReference type="EMBL" id="KYO32586.1"/>
    </source>
</evidence>
<evidence type="ECO:0000256" key="5">
    <source>
        <dbReference type="ARBA" id="ARBA00022801"/>
    </source>
</evidence>
<organism evidence="8 9">
    <name type="scientific">Alligator mississippiensis</name>
    <name type="common">American alligator</name>
    <dbReference type="NCBI Taxonomy" id="8496"/>
    <lineage>
        <taxon>Eukaryota</taxon>
        <taxon>Metazoa</taxon>
        <taxon>Chordata</taxon>
        <taxon>Craniata</taxon>
        <taxon>Vertebrata</taxon>
        <taxon>Euteleostomi</taxon>
        <taxon>Archelosauria</taxon>
        <taxon>Archosauria</taxon>
        <taxon>Crocodylia</taxon>
        <taxon>Alligatoridae</taxon>
        <taxon>Alligatorinae</taxon>
        <taxon>Alligator</taxon>
    </lineage>
</organism>
<evidence type="ECO:0000256" key="4">
    <source>
        <dbReference type="ARBA" id="ARBA00022723"/>
    </source>
</evidence>
<dbReference type="Gene3D" id="3.90.79.10">
    <property type="entry name" value="Nucleoside Triphosphate Pyrophosphohydrolase"/>
    <property type="match status" value="1"/>
</dbReference>
<accession>A0A151N722</accession>
<evidence type="ECO:0000313" key="9">
    <source>
        <dbReference type="Proteomes" id="UP000050525"/>
    </source>
</evidence>
<comment type="caution">
    <text evidence="8">The sequence shown here is derived from an EMBL/GenBank/DDBJ whole genome shotgun (WGS) entry which is preliminary data.</text>
</comment>
<sequence>MCRQLRCAPNIWALHEWGNWLTPAGRGGRRYDTAFYLCCLRQRPHTAQDEREVTGFRWSSPSEAIECFKSQEMWFAPPQFYELCRLCNFSSLDALHRFGSDRALEGCERWMSVMLAASNGHIQLLPGDELYPEDPDYTGEKKMIWSTDKKVEDLMKEGSRLNRIVIKDLNRLAVYVNIQPKYKHINPILMDSSLIGNNEDCNSRL</sequence>
<keyword evidence="4" id="KW-0479">Metal-binding</keyword>
<comment type="cofactor">
    <cofactor evidence="1">
        <name>Mn(2+)</name>
        <dbReference type="ChEBI" id="CHEBI:29035"/>
    </cofactor>
</comment>
<name>A0A151N722_ALLMI</name>
<evidence type="ECO:0000256" key="1">
    <source>
        <dbReference type="ARBA" id="ARBA00001936"/>
    </source>
</evidence>
<dbReference type="STRING" id="8496.A0A151N722"/>
<evidence type="ECO:0000256" key="2">
    <source>
        <dbReference type="ARBA" id="ARBA00001946"/>
    </source>
</evidence>
<dbReference type="SUPFAM" id="SSF55811">
    <property type="entry name" value="Nudix"/>
    <property type="match status" value="1"/>
</dbReference>
<dbReference type="GO" id="GO:0046872">
    <property type="term" value="F:metal ion binding"/>
    <property type="evidence" value="ECO:0007669"/>
    <property type="project" value="UniProtKB-KW"/>
</dbReference>
<dbReference type="GO" id="GO:0016818">
    <property type="term" value="F:hydrolase activity, acting on acid anhydrides, in phosphorus-containing anhydrides"/>
    <property type="evidence" value="ECO:0007669"/>
    <property type="project" value="InterPro"/>
</dbReference>
<evidence type="ECO:0000256" key="6">
    <source>
        <dbReference type="ARBA" id="ARBA00022842"/>
    </source>
</evidence>
<dbReference type="InterPro" id="IPR015797">
    <property type="entry name" value="NUDIX_hydrolase-like_dom_sf"/>
</dbReference>
<dbReference type="AlphaFoldDB" id="A0A151N722"/>